<dbReference type="EMBL" id="JAACXV010014474">
    <property type="protein sequence ID" value="KAF7267045.1"/>
    <property type="molecule type" value="Genomic_DNA"/>
</dbReference>
<name>A0A834M517_RHYFE</name>
<feature type="region of interest" description="Disordered" evidence="1">
    <location>
        <begin position="1"/>
        <end position="26"/>
    </location>
</feature>
<dbReference type="Proteomes" id="UP000625711">
    <property type="component" value="Unassembled WGS sequence"/>
</dbReference>
<protein>
    <submittedName>
        <fullName evidence="2">Uncharacterized protein</fullName>
    </submittedName>
</protein>
<dbReference type="AlphaFoldDB" id="A0A834M517"/>
<feature type="compositionally biased region" description="Basic residues" evidence="1">
    <location>
        <begin position="9"/>
        <end position="26"/>
    </location>
</feature>
<proteinExistence type="predicted"/>
<gene>
    <name evidence="2" type="ORF">GWI33_019703</name>
</gene>
<accession>A0A834M517</accession>
<organism evidence="2 3">
    <name type="scientific">Rhynchophorus ferrugineus</name>
    <name type="common">Red palm weevil</name>
    <name type="synonym">Curculio ferrugineus</name>
    <dbReference type="NCBI Taxonomy" id="354439"/>
    <lineage>
        <taxon>Eukaryota</taxon>
        <taxon>Metazoa</taxon>
        <taxon>Ecdysozoa</taxon>
        <taxon>Arthropoda</taxon>
        <taxon>Hexapoda</taxon>
        <taxon>Insecta</taxon>
        <taxon>Pterygota</taxon>
        <taxon>Neoptera</taxon>
        <taxon>Endopterygota</taxon>
        <taxon>Coleoptera</taxon>
        <taxon>Polyphaga</taxon>
        <taxon>Cucujiformia</taxon>
        <taxon>Curculionidae</taxon>
        <taxon>Dryophthorinae</taxon>
        <taxon>Rhynchophorus</taxon>
    </lineage>
</organism>
<comment type="caution">
    <text evidence="2">The sequence shown here is derived from an EMBL/GenBank/DDBJ whole genome shotgun (WGS) entry which is preliminary data.</text>
</comment>
<sequence length="81" mass="9285">MGEQNRCYAPKKRAVPTRRARGRPRRTHGCQYLIGRNEKIGGHPKRKSTNFLSLPFHGRVVPDEIVPLRKRGDSSRTVHPT</sequence>
<reference evidence="2" key="1">
    <citation type="submission" date="2020-08" db="EMBL/GenBank/DDBJ databases">
        <title>Genome sequencing and assembly of the red palm weevil Rhynchophorus ferrugineus.</title>
        <authorList>
            <person name="Dias G.B."/>
            <person name="Bergman C.M."/>
            <person name="Manee M."/>
        </authorList>
    </citation>
    <scope>NUCLEOTIDE SEQUENCE</scope>
    <source>
        <strain evidence="2">AA-2017</strain>
        <tissue evidence="2">Whole larva</tissue>
    </source>
</reference>
<evidence type="ECO:0000313" key="2">
    <source>
        <dbReference type="EMBL" id="KAF7267045.1"/>
    </source>
</evidence>
<evidence type="ECO:0000313" key="3">
    <source>
        <dbReference type="Proteomes" id="UP000625711"/>
    </source>
</evidence>
<evidence type="ECO:0000256" key="1">
    <source>
        <dbReference type="SAM" id="MobiDB-lite"/>
    </source>
</evidence>
<keyword evidence="3" id="KW-1185">Reference proteome</keyword>